<dbReference type="PANTHER" id="PTHR10264">
    <property type="entry name" value="BAND 7 PROTEIN-RELATED"/>
    <property type="match status" value="1"/>
</dbReference>
<dbReference type="PANTHER" id="PTHR10264:SF19">
    <property type="entry name" value="AT06885P-RELATED"/>
    <property type="match status" value="1"/>
</dbReference>
<dbReference type="Gene3D" id="6.10.250.2090">
    <property type="match status" value="1"/>
</dbReference>
<dbReference type="InterPro" id="IPR043202">
    <property type="entry name" value="Band-7_stomatin-like"/>
</dbReference>
<dbReference type="SMART" id="SM00244">
    <property type="entry name" value="PHB"/>
    <property type="match status" value="1"/>
</dbReference>
<dbReference type="FunFam" id="3.30.479.30:FF:000004">
    <property type="entry name" value="Putative membrane protease family, stomatin"/>
    <property type="match status" value="1"/>
</dbReference>
<dbReference type="OrthoDB" id="2105077at2759"/>
<dbReference type="PRINTS" id="PR00721">
    <property type="entry name" value="STOMATIN"/>
</dbReference>
<dbReference type="InterPro" id="IPR036013">
    <property type="entry name" value="Band_7/SPFH_dom_sf"/>
</dbReference>
<evidence type="ECO:0000256" key="1">
    <source>
        <dbReference type="ARBA" id="ARBA00008164"/>
    </source>
</evidence>
<accession>A0A8X6IT46</accession>
<proteinExistence type="inferred from homology"/>
<keyword evidence="2" id="KW-0472">Membrane</keyword>
<feature type="transmembrane region" description="Helical" evidence="2">
    <location>
        <begin position="20"/>
        <end position="43"/>
    </location>
</feature>
<dbReference type="Gene3D" id="3.30.479.30">
    <property type="entry name" value="Band 7 domain"/>
    <property type="match status" value="1"/>
</dbReference>
<dbReference type="InterPro" id="IPR001107">
    <property type="entry name" value="Band_7"/>
</dbReference>
<comment type="caution">
    <text evidence="4">The sequence shown here is derived from an EMBL/GenBank/DDBJ whole genome shotgun (WGS) entry which is preliminary data.</text>
</comment>
<comment type="similarity">
    <text evidence="1">Belongs to the band 7/mec-2 family.</text>
</comment>
<dbReference type="Pfam" id="PF01145">
    <property type="entry name" value="Band_7"/>
    <property type="match status" value="1"/>
</dbReference>
<feature type="domain" description="Band 7" evidence="3">
    <location>
        <begin position="38"/>
        <end position="197"/>
    </location>
</feature>
<dbReference type="EMBL" id="BMAO01006689">
    <property type="protein sequence ID" value="GFR10620.1"/>
    <property type="molecule type" value="Genomic_DNA"/>
</dbReference>
<dbReference type="SUPFAM" id="SSF117892">
    <property type="entry name" value="Band 7/SPFH domain"/>
    <property type="match status" value="1"/>
</dbReference>
<name>A0A8X6IT46_TRICU</name>
<evidence type="ECO:0000313" key="5">
    <source>
        <dbReference type="Proteomes" id="UP000887116"/>
    </source>
</evidence>
<dbReference type="InterPro" id="IPR001972">
    <property type="entry name" value="Stomatin_HflK_fam"/>
</dbReference>
<protein>
    <submittedName>
        <fullName evidence="4">Stomatin-2</fullName>
    </submittedName>
</protein>
<keyword evidence="2" id="KW-0812">Transmembrane</keyword>
<dbReference type="Proteomes" id="UP000887116">
    <property type="component" value="Unassembled WGS sequence"/>
</dbReference>
<reference evidence="4" key="1">
    <citation type="submission" date="2020-07" db="EMBL/GenBank/DDBJ databases">
        <title>Multicomponent nature underlies the extraordinary mechanical properties of spider dragline silk.</title>
        <authorList>
            <person name="Kono N."/>
            <person name="Nakamura H."/>
            <person name="Mori M."/>
            <person name="Yoshida Y."/>
            <person name="Ohtoshi R."/>
            <person name="Malay A.D."/>
            <person name="Moran D.A.P."/>
            <person name="Tomita M."/>
            <person name="Numata K."/>
            <person name="Arakawa K."/>
        </authorList>
    </citation>
    <scope>NUCLEOTIDE SEQUENCE</scope>
</reference>
<keyword evidence="5" id="KW-1185">Reference proteome</keyword>
<gene>
    <name evidence="4" type="primary">sto-2</name>
    <name evidence="4" type="ORF">TNCT_297581</name>
</gene>
<sequence length="267" mass="29695">MQSSENKFTEASQGICGRILTVLSVILAIITFPFSIFLCLIIVPEYERIVVFRLGRLVGGKARGPGLCFLLPCIESFHRVDMRSVTFNIPAQEVLIQESITVHVDAVIYYRIVSPTESVVNVSDATYSTQLLAQTTLRGALGDRQLEEIVADRQAIAESVKDTMNETTDQWGIKVEKLQLKDIRLPEKIQRAMAVEAEAIREAKAKVICADGEKRASVPLKEAAEKIASNPVCLQLRYLQTLNSITTEKTSTIILPLPIDFYKPLSK</sequence>
<evidence type="ECO:0000259" key="3">
    <source>
        <dbReference type="SMART" id="SM00244"/>
    </source>
</evidence>
<evidence type="ECO:0000313" key="4">
    <source>
        <dbReference type="EMBL" id="GFR10620.1"/>
    </source>
</evidence>
<keyword evidence="2" id="KW-1133">Transmembrane helix</keyword>
<organism evidence="4 5">
    <name type="scientific">Trichonephila clavata</name>
    <name type="common">Joro spider</name>
    <name type="synonym">Nephila clavata</name>
    <dbReference type="NCBI Taxonomy" id="2740835"/>
    <lineage>
        <taxon>Eukaryota</taxon>
        <taxon>Metazoa</taxon>
        <taxon>Ecdysozoa</taxon>
        <taxon>Arthropoda</taxon>
        <taxon>Chelicerata</taxon>
        <taxon>Arachnida</taxon>
        <taxon>Araneae</taxon>
        <taxon>Araneomorphae</taxon>
        <taxon>Entelegynae</taxon>
        <taxon>Araneoidea</taxon>
        <taxon>Nephilidae</taxon>
        <taxon>Trichonephila</taxon>
    </lineage>
</organism>
<dbReference type="AlphaFoldDB" id="A0A8X6IT46"/>
<evidence type="ECO:0000256" key="2">
    <source>
        <dbReference type="SAM" id="Phobius"/>
    </source>
</evidence>
<dbReference type="GO" id="GO:0009898">
    <property type="term" value="C:cytoplasmic side of plasma membrane"/>
    <property type="evidence" value="ECO:0007669"/>
    <property type="project" value="UniProtKB-ARBA"/>
</dbReference>